<protein>
    <submittedName>
        <fullName evidence="1">Uncharacterized protein</fullName>
    </submittedName>
</protein>
<proteinExistence type="predicted"/>
<dbReference type="AlphaFoldDB" id="A0A0F9P8J3"/>
<sequence length="78" mass="8372">MKIINKLILLTLVLFLCGCDTQHTGEFVIVVECSLPPELCGVNDDELGAALEAMSEAEQTALIAGQIKPHSGFISKDK</sequence>
<comment type="caution">
    <text evidence="1">The sequence shown here is derived from an EMBL/GenBank/DDBJ whole genome shotgun (WGS) entry which is preliminary data.</text>
</comment>
<accession>A0A0F9P8J3</accession>
<gene>
    <name evidence="1" type="ORF">LCGC14_1245470</name>
</gene>
<evidence type="ECO:0000313" key="1">
    <source>
        <dbReference type="EMBL" id="KKM89752.1"/>
    </source>
</evidence>
<organism evidence="1">
    <name type="scientific">marine sediment metagenome</name>
    <dbReference type="NCBI Taxonomy" id="412755"/>
    <lineage>
        <taxon>unclassified sequences</taxon>
        <taxon>metagenomes</taxon>
        <taxon>ecological metagenomes</taxon>
    </lineage>
</organism>
<dbReference type="PROSITE" id="PS51257">
    <property type="entry name" value="PROKAR_LIPOPROTEIN"/>
    <property type="match status" value="1"/>
</dbReference>
<name>A0A0F9P8J3_9ZZZZ</name>
<dbReference type="EMBL" id="LAZR01006770">
    <property type="protein sequence ID" value="KKM89752.1"/>
    <property type="molecule type" value="Genomic_DNA"/>
</dbReference>
<reference evidence="1" key="1">
    <citation type="journal article" date="2015" name="Nature">
        <title>Complex archaea that bridge the gap between prokaryotes and eukaryotes.</title>
        <authorList>
            <person name="Spang A."/>
            <person name="Saw J.H."/>
            <person name="Jorgensen S.L."/>
            <person name="Zaremba-Niedzwiedzka K."/>
            <person name="Martijn J."/>
            <person name="Lind A.E."/>
            <person name="van Eijk R."/>
            <person name="Schleper C."/>
            <person name="Guy L."/>
            <person name="Ettema T.J."/>
        </authorList>
    </citation>
    <scope>NUCLEOTIDE SEQUENCE</scope>
</reference>